<reference evidence="1 2" key="1">
    <citation type="submission" date="2023-04" db="EMBL/GenBank/DDBJ databases">
        <title>Halomonas strains isolated from rhizosphere soil.</title>
        <authorList>
            <person name="Xu L."/>
            <person name="Sun J.-Q."/>
        </authorList>
    </citation>
    <scope>NUCLEOTIDE SEQUENCE [LARGE SCALE GENOMIC DNA]</scope>
    <source>
        <strain evidence="1 2">LN1S58</strain>
    </source>
</reference>
<sequence length="393" mass="44777">MPNPVLDEAKRRLLRVVGHRPTLLREEIVRSGYFNAEWYLGNHPELQQDPQAQRDPLGHFMSQGARQGLSPGPGFHTAWYLEEYEDVRSASINPLIHYLRHGRHEERRPTPHLAGIRERLPYLSGGRHSRVIYATKRSADLSHEGRVQRLDKAEGVEIWRAFSREFLLGSRRLAQEDAEYLHNRGFLPDKKALYRLPNTQADAYVSDLQARLLPLTNGNARQLLETPALQFQLFARRLPMRPPTAAAASSSRLKVLMMLDPASAALIPLAAVVERTECPLGRHSAKSYHLSLNTGRVKSVVRYRANTILTGPRLPRPWERGRYQEAWRFVEREILAVITHKPIFTFAQIDIEIGGDTPRLIELSSQPSVVPFQVHGPLMQSEAAVEFIREFGI</sequence>
<comment type="caution">
    <text evidence="1">The sequence shown here is derived from an EMBL/GenBank/DDBJ whole genome shotgun (WGS) entry which is preliminary data.</text>
</comment>
<accession>A0ABT6VGG8</accession>
<dbReference type="RefSeq" id="WP_282720583.1">
    <property type="nucleotide sequence ID" value="NZ_JASCQO010000019.1"/>
</dbReference>
<protein>
    <recommendedName>
        <fullName evidence="3">Alpha-L-glutamate ligase-related protein ATP-grasp domain-containing protein</fullName>
    </recommendedName>
</protein>
<gene>
    <name evidence="1" type="ORF">QLQ84_04570</name>
</gene>
<evidence type="ECO:0008006" key="3">
    <source>
        <dbReference type="Google" id="ProtNLM"/>
    </source>
</evidence>
<evidence type="ECO:0000313" key="2">
    <source>
        <dbReference type="Proteomes" id="UP001244242"/>
    </source>
</evidence>
<name>A0ABT6VGG8_9GAMM</name>
<dbReference type="Proteomes" id="UP001244242">
    <property type="component" value="Unassembled WGS sequence"/>
</dbReference>
<dbReference type="EMBL" id="JASCQO010000019">
    <property type="protein sequence ID" value="MDI5933057.1"/>
    <property type="molecule type" value="Genomic_DNA"/>
</dbReference>
<organism evidence="1 2">
    <name type="scientific">Halomonas kalidii</name>
    <dbReference type="NCBI Taxonomy" id="3043293"/>
    <lineage>
        <taxon>Bacteria</taxon>
        <taxon>Pseudomonadati</taxon>
        <taxon>Pseudomonadota</taxon>
        <taxon>Gammaproteobacteria</taxon>
        <taxon>Oceanospirillales</taxon>
        <taxon>Halomonadaceae</taxon>
        <taxon>Halomonas</taxon>
    </lineage>
</organism>
<proteinExistence type="predicted"/>
<keyword evidence="2" id="KW-1185">Reference proteome</keyword>
<evidence type="ECO:0000313" key="1">
    <source>
        <dbReference type="EMBL" id="MDI5933057.1"/>
    </source>
</evidence>